<dbReference type="PANTHER" id="PTHR43312:SF1">
    <property type="entry name" value="NADP-DEPENDENT OXIDOREDUCTASE DOMAIN-CONTAINING PROTEIN"/>
    <property type="match status" value="1"/>
</dbReference>
<sequence>METRKLGSSNLFVTAVGFGCMSIGTDKRQAKKILETAYDQGIRYFDTADLYDQGVNEEIVGEFLKSVGNDIILATKVGNRFTPGEEGWTWDPSKKYIKEQVKSSLARLKVDKIDLYQLHGGTMDDPLDEVIEAFEELKQECFIQEYGISSIRPTVINYFTKHSSIASVMIQHSMLDQRPEEQAYPLLDSNRISVVTRGPVAKGILTESGFAKKKEMIRAKGYNGMPGEEVIRTVEKVREWGMENGYTLEELALQYNLAHNPVASVVVGASSPEQITETVKAFHSTPLTKEQLKELKSLLPFYKYEAHRI</sequence>
<evidence type="ECO:0000313" key="2">
    <source>
        <dbReference type="EMBL" id="QPC46767.1"/>
    </source>
</evidence>
<proteinExistence type="predicted"/>
<dbReference type="InterPro" id="IPR053135">
    <property type="entry name" value="AKR2_Oxidoreductase"/>
</dbReference>
<evidence type="ECO:0000259" key="1">
    <source>
        <dbReference type="Pfam" id="PF00248"/>
    </source>
</evidence>
<protein>
    <submittedName>
        <fullName evidence="2">Aldo/keto reductase</fullName>
    </submittedName>
</protein>
<dbReference type="EMBL" id="CP049742">
    <property type="protein sequence ID" value="QPC46767.1"/>
    <property type="molecule type" value="Genomic_DNA"/>
</dbReference>
<dbReference type="PROSITE" id="PS51257">
    <property type="entry name" value="PROKAR_LIPOPROTEIN"/>
    <property type="match status" value="1"/>
</dbReference>
<dbReference type="Gene3D" id="3.20.20.100">
    <property type="entry name" value="NADP-dependent oxidoreductase domain"/>
    <property type="match status" value="1"/>
</dbReference>
<dbReference type="InterPro" id="IPR023210">
    <property type="entry name" value="NADP_OxRdtase_dom"/>
</dbReference>
<feature type="domain" description="NADP-dependent oxidoreductase" evidence="1">
    <location>
        <begin position="16"/>
        <end position="298"/>
    </location>
</feature>
<reference evidence="2 3" key="1">
    <citation type="submission" date="2019-07" db="EMBL/GenBank/DDBJ databases">
        <title>Genome sequence of 2 isolates from Red Sea Mangroves.</title>
        <authorList>
            <person name="Sefrji F."/>
            <person name="Michoud G."/>
            <person name="Merlino G."/>
            <person name="Daffonchio D."/>
        </authorList>
    </citation>
    <scope>NUCLEOTIDE SEQUENCE [LARGE SCALE GENOMIC DNA]</scope>
    <source>
        <strain evidence="2 3">R1DC41</strain>
    </source>
</reference>
<accession>A0A7S8CB93</accession>
<dbReference type="SUPFAM" id="SSF51430">
    <property type="entry name" value="NAD(P)-linked oxidoreductase"/>
    <property type="match status" value="1"/>
</dbReference>
<dbReference type="Proteomes" id="UP000593626">
    <property type="component" value="Chromosome"/>
</dbReference>
<dbReference type="RefSeq" id="WP_239674301.1">
    <property type="nucleotide sequence ID" value="NZ_CP049742.1"/>
</dbReference>
<organism evidence="2 3">
    <name type="scientific">Mangrovibacillus cuniculi</name>
    <dbReference type="NCBI Taxonomy" id="2593652"/>
    <lineage>
        <taxon>Bacteria</taxon>
        <taxon>Bacillati</taxon>
        <taxon>Bacillota</taxon>
        <taxon>Bacilli</taxon>
        <taxon>Bacillales</taxon>
        <taxon>Bacillaceae</taxon>
        <taxon>Mangrovibacillus</taxon>
    </lineage>
</organism>
<dbReference type="CDD" id="cd19086">
    <property type="entry name" value="AKR_AKR11C1"/>
    <property type="match status" value="1"/>
</dbReference>
<gene>
    <name evidence="2" type="ORF">G8O30_07220</name>
</gene>
<evidence type="ECO:0000313" key="3">
    <source>
        <dbReference type="Proteomes" id="UP000593626"/>
    </source>
</evidence>
<name>A0A7S8CB93_9BACI</name>
<dbReference type="AlphaFoldDB" id="A0A7S8CB93"/>
<dbReference type="Pfam" id="PF00248">
    <property type="entry name" value="Aldo_ket_red"/>
    <property type="match status" value="1"/>
</dbReference>
<dbReference type="InterPro" id="IPR036812">
    <property type="entry name" value="NAD(P)_OxRdtase_dom_sf"/>
</dbReference>
<dbReference type="KEGG" id="mcui:G8O30_07220"/>
<keyword evidence="3" id="KW-1185">Reference proteome</keyword>
<dbReference type="PANTHER" id="PTHR43312">
    <property type="entry name" value="D-THREO-ALDOSE 1-DEHYDROGENASE"/>
    <property type="match status" value="1"/>
</dbReference>